<dbReference type="Pfam" id="PF00067">
    <property type="entry name" value="p450"/>
    <property type="match status" value="2"/>
</dbReference>
<sequence>MASQSKLASGDLVAFVLGSPLLLSGATLLVVISVIRFLLTRPKKLDLPVVGANGKDQRQDLVEGTLKYPESPYIIPTAPALVILPISVIDEVRNLPENKASFMKDIRRSFSSRHTGVGNETGPELIQAVKIDLTRHIASTLDDLQDEIRYGFDKELGPCEDWTPIPLYHKITRIVALLSGRVFVGRPLSREEEWIQATVAYTFFCMEAKNAINAYPEYLRGIVAPFIKEVKSLKHFKKRGSDLMKPMLDAQGVKERNEKLLSGDNIDEQGTMISWIMKHSNENDRYDPLKLASNQMGLSMAAIHTTSMAITAAIYDLAANPEHIQPLRDEIQQVIDEDGQDVDGDGFMKLKKSSLPKLWKLDSFLKESQRFTPPGLPANVRVTTAPLTLSTGHTLPTGTRFGFSAWAIHNSPFTSQFAPVPATASTPTHIPAPPSTFDGFRYYKLREIPGNENKHQFVTTSPESLNFGHGNHACPGRFFASNEIKVVLIELLRSWEFRFKGDVGGKGGAGLRPENWFGDMTCTPNTMAEMEFRRRKLI</sequence>
<evidence type="ECO:0000256" key="9">
    <source>
        <dbReference type="SAM" id="Phobius"/>
    </source>
</evidence>
<dbReference type="Proteomes" id="UP000184330">
    <property type="component" value="Unassembled WGS sequence"/>
</dbReference>
<gene>
    <name evidence="10" type="ORF">PAC_19219</name>
</gene>
<proteinExistence type="inferred from homology"/>
<dbReference type="GO" id="GO:0005506">
    <property type="term" value="F:iron ion binding"/>
    <property type="evidence" value="ECO:0007669"/>
    <property type="project" value="InterPro"/>
</dbReference>
<feature type="binding site" description="axial binding residue" evidence="7">
    <location>
        <position position="474"/>
    </location>
    <ligand>
        <name>heme</name>
        <dbReference type="ChEBI" id="CHEBI:30413"/>
    </ligand>
    <ligandPart>
        <name>Fe</name>
        <dbReference type="ChEBI" id="CHEBI:18248"/>
    </ligandPart>
</feature>
<keyword evidence="11" id="KW-1185">Reference proteome</keyword>
<dbReference type="OrthoDB" id="1844152at2759"/>
<keyword evidence="4 8" id="KW-0560">Oxidoreductase</keyword>
<keyword evidence="9" id="KW-0812">Transmembrane</keyword>
<dbReference type="InterPro" id="IPR017972">
    <property type="entry name" value="Cyt_P450_CS"/>
</dbReference>
<dbReference type="GO" id="GO:0016705">
    <property type="term" value="F:oxidoreductase activity, acting on paired donors, with incorporation or reduction of molecular oxygen"/>
    <property type="evidence" value="ECO:0007669"/>
    <property type="project" value="InterPro"/>
</dbReference>
<dbReference type="GO" id="GO:0020037">
    <property type="term" value="F:heme binding"/>
    <property type="evidence" value="ECO:0007669"/>
    <property type="project" value="InterPro"/>
</dbReference>
<keyword evidence="5 7" id="KW-0408">Iron</keyword>
<dbReference type="PROSITE" id="PS00086">
    <property type="entry name" value="CYTOCHROME_P450"/>
    <property type="match status" value="1"/>
</dbReference>
<comment type="similarity">
    <text evidence="2 8">Belongs to the cytochrome P450 family.</text>
</comment>
<evidence type="ECO:0000256" key="5">
    <source>
        <dbReference type="ARBA" id="ARBA00023004"/>
    </source>
</evidence>
<reference evidence="10 11" key="1">
    <citation type="submission" date="2016-03" db="EMBL/GenBank/DDBJ databases">
        <authorList>
            <person name="Ploux O."/>
        </authorList>
    </citation>
    <scope>NUCLEOTIDE SEQUENCE [LARGE SCALE GENOMIC DNA]</scope>
    <source>
        <strain evidence="10 11">UAMH 11012</strain>
    </source>
</reference>
<name>A0A1L7XWF4_9HELO</name>
<dbReference type="GO" id="GO:0004497">
    <property type="term" value="F:monooxygenase activity"/>
    <property type="evidence" value="ECO:0007669"/>
    <property type="project" value="UniProtKB-KW"/>
</dbReference>
<evidence type="ECO:0000256" key="1">
    <source>
        <dbReference type="ARBA" id="ARBA00001971"/>
    </source>
</evidence>
<evidence type="ECO:0000256" key="7">
    <source>
        <dbReference type="PIRSR" id="PIRSR602403-1"/>
    </source>
</evidence>
<dbReference type="STRING" id="576137.A0A1L7XWF4"/>
<evidence type="ECO:0000256" key="3">
    <source>
        <dbReference type="ARBA" id="ARBA00022723"/>
    </source>
</evidence>
<evidence type="ECO:0000256" key="4">
    <source>
        <dbReference type="ARBA" id="ARBA00023002"/>
    </source>
</evidence>
<keyword evidence="9" id="KW-0472">Membrane</keyword>
<keyword evidence="6 8" id="KW-0503">Monooxygenase</keyword>
<accession>A0A1L7XWF4</accession>
<dbReference type="InterPro" id="IPR001128">
    <property type="entry name" value="Cyt_P450"/>
</dbReference>
<comment type="cofactor">
    <cofactor evidence="1 7">
        <name>heme</name>
        <dbReference type="ChEBI" id="CHEBI:30413"/>
    </cofactor>
</comment>
<dbReference type="CDD" id="cd11041">
    <property type="entry name" value="CYP503A1-like"/>
    <property type="match status" value="1"/>
</dbReference>
<dbReference type="PANTHER" id="PTHR46206:SF6">
    <property type="entry name" value="CYTOCHROME P450 MONOOXYGENASE AN1598-RELATED"/>
    <property type="match status" value="1"/>
</dbReference>
<dbReference type="AlphaFoldDB" id="A0A1L7XWF4"/>
<keyword evidence="9" id="KW-1133">Transmembrane helix</keyword>
<dbReference type="EMBL" id="FJOG01000068">
    <property type="protein sequence ID" value="CZR69319.1"/>
    <property type="molecule type" value="Genomic_DNA"/>
</dbReference>
<organism evidence="10 11">
    <name type="scientific">Phialocephala subalpina</name>
    <dbReference type="NCBI Taxonomy" id="576137"/>
    <lineage>
        <taxon>Eukaryota</taxon>
        <taxon>Fungi</taxon>
        <taxon>Dikarya</taxon>
        <taxon>Ascomycota</taxon>
        <taxon>Pezizomycotina</taxon>
        <taxon>Leotiomycetes</taxon>
        <taxon>Helotiales</taxon>
        <taxon>Mollisiaceae</taxon>
        <taxon>Phialocephala</taxon>
        <taxon>Phialocephala fortinii species complex</taxon>
    </lineage>
</organism>
<evidence type="ECO:0000313" key="11">
    <source>
        <dbReference type="Proteomes" id="UP000184330"/>
    </source>
</evidence>
<evidence type="ECO:0000313" key="10">
    <source>
        <dbReference type="EMBL" id="CZR69319.1"/>
    </source>
</evidence>
<dbReference type="Gene3D" id="1.10.630.10">
    <property type="entry name" value="Cytochrome P450"/>
    <property type="match status" value="1"/>
</dbReference>
<dbReference type="SUPFAM" id="SSF48264">
    <property type="entry name" value="Cytochrome P450"/>
    <property type="match status" value="1"/>
</dbReference>
<feature type="transmembrane region" description="Helical" evidence="9">
    <location>
        <begin position="12"/>
        <end position="39"/>
    </location>
</feature>
<protein>
    <submittedName>
        <fullName evidence="10">Related to cytochrome P450 monooxygenase (LovA)</fullName>
    </submittedName>
</protein>
<dbReference type="InterPro" id="IPR002403">
    <property type="entry name" value="Cyt_P450_E_grp-IV"/>
</dbReference>
<dbReference type="PRINTS" id="PR00465">
    <property type="entry name" value="EP450IV"/>
</dbReference>
<evidence type="ECO:0000256" key="2">
    <source>
        <dbReference type="ARBA" id="ARBA00010617"/>
    </source>
</evidence>
<keyword evidence="7 8" id="KW-0349">Heme</keyword>
<dbReference type="PANTHER" id="PTHR46206">
    <property type="entry name" value="CYTOCHROME P450"/>
    <property type="match status" value="1"/>
</dbReference>
<keyword evidence="3 7" id="KW-0479">Metal-binding</keyword>
<dbReference type="InterPro" id="IPR036396">
    <property type="entry name" value="Cyt_P450_sf"/>
</dbReference>
<evidence type="ECO:0000256" key="6">
    <source>
        <dbReference type="ARBA" id="ARBA00023033"/>
    </source>
</evidence>
<evidence type="ECO:0000256" key="8">
    <source>
        <dbReference type="RuleBase" id="RU000461"/>
    </source>
</evidence>